<dbReference type="InterPro" id="IPR002455">
    <property type="entry name" value="GPCR3_GABA-B"/>
</dbReference>
<keyword evidence="4" id="KW-0807">Transducer</keyword>
<dbReference type="EMBL" id="JASPKZ010007323">
    <property type="protein sequence ID" value="KAJ9585009.1"/>
    <property type="molecule type" value="Genomic_DNA"/>
</dbReference>
<dbReference type="Proteomes" id="UP001233999">
    <property type="component" value="Unassembled WGS sequence"/>
</dbReference>
<feature type="non-terminal residue" evidence="5">
    <location>
        <position position="59"/>
    </location>
</feature>
<dbReference type="GO" id="GO:0007214">
    <property type="term" value="P:gamma-aminobutyric acid signaling pathway"/>
    <property type="evidence" value="ECO:0007669"/>
    <property type="project" value="TreeGrafter"/>
</dbReference>
<reference evidence="5" key="1">
    <citation type="journal article" date="2023" name="IScience">
        <title>Live-bearing cockroach genome reveals convergent evolutionary mechanisms linked to viviparity in insects and beyond.</title>
        <authorList>
            <person name="Fouks B."/>
            <person name="Harrison M.C."/>
            <person name="Mikhailova A.A."/>
            <person name="Marchal E."/>
            <person name="English S."/>
            <person name="Carruthers M."/>
            <person name="Jennings E.C."/>
            <person name="Chiamaka E.L."/>
            <person name="Frigard R.A."/>
            <person name="Pippel M."/>
            <person name="Attardo G.M."/>
            <person name="Benoit J.B."/>
            <person name="Bornberg-Bauer E."/>
            <person name="Tobe S.S."/>
        </authorList>
    </citation>
    <scope>NUCLEOTIDE SEQUENCE</scope>
    <source>
        <strain evidence="5">Stay&amp;Tobe</strain>
    </source>
</reference>
<dbReference type="AlphaFoldDB" id="A0AAD7ZQE2"/>
<keyword evidence="6" id="KW-1185">Reference proteome</keyword>
<gene>
    <name evidence="5" type="ORF">L9F63_020651</name>
</gene>
<keyword evidence="1" id="KW-0297">G-protein coupled receptor</keyword>
<reference evidence="5" key="2">
    <citation type="submission" date="2023-05" db="EMBL/GenBank/DDBJ databases">
        <authorList>
            <person name="Fouks B."/>
        </authorList>
    </citation>
    <scope>NUCLEOTIDE SEQUENCE</scope>
    <source>
        <strain evidence="5">Stay&amp;Tobe</strain>
        <tissue evidence="5">Testes</tissue>
    </source>
</reference>
<evidence type="ECO:0000256" key="4">
    <source>
        <dbReference type="ARBA" id="ARBA00023224"/>
    </source>
</evidence>
<dbReference type="PANTHER" id="PTHR10519:SF74">
    <property type="entry name" value="GAMMA-AMINOBUTYRIC ACID TYPE B RECEPTOR SUBUNIT 2"/>
    <property type="match status" value="1"/>
</dbReference>
<sequence>MFGRKYQWIIMGTYTEEWWLHEEGIVPCSSVELVSALEGCILTDLLPLSTNGEITVSGI</sequence>
<dbReference type="GO" id="GO:0004965">
    <property type="term" value="F:G protein-coupled GABA receptor activity"/>
    <property type="evidence" value="ECO:0007669"/>
    <property type="project" value="InterPro"/>
</dbReference>
<evidence type="ECO:0000313" key="5">
    <source>
        <dbReference type="EMBL" id="KAJ9585009.1"/>
    </source>
</evidence>
<evidence type="ECO:0000256" key="2">
    <source>
        <dbReference type="ARBA" id="ARBA00023170"/>
    </source>
</evidence>
<dbReference type="GO" id="GO:0038039">
    <property type="term" value="C:G protein-coupled receptor heterodimeric complex"/>
    <property type="evidence" value="ECO:0007669"/>
    <property type="project" value="TreeGrafter"/>
</dbReference>
<evidence type="ECO:0000313" key="6">
    <source>
        <dbReference type="Proteomes" id="UP001233999"/>
    </source>
</evidence>
<evidence type="ECO:0000256" key="1">
    <source>
        <dbReference type="ARBA" id="ARBA00023040"/>
    </source>
</evidence>
<proteinExistence type="predicted"/>
<organism evidence="5 6">
    <name type="scientific">Diploptera punctata</name>
    <name type="common">Pacific beetle cockroach</name>
    <dbReference type="NCBI Taxonomy" id="6984"/>
    <lineage>
        <taxon>Eukaryota</taxon>
        <taxon>Metazoa</taxon>
        <taxon>Ecdysozoa</taxon>
        <taxon>Arthropoda</taxon>
        <taxon>Hexapoda</taxon>
        <taxon>Insecta</taxon>
        <taxon>Pterygota</taxon>
        <taxon>Neoptera</taxon>
        <taxon>Polyneoptera</taxon>
        <taxon>Dictyoptera</taxon>
        <taxon>Blattodea</taxon>
        <taxon>Blaberoidea</taxon>
        <taxon>Blaberidae</taxon>
        <taxon>Diplopterinae</taxon>
        <taxon>Diploptera</taxon>
    </lineage>
</organism>
<accession>A0AAD7ZQE2</accession>
<keyword evidence="3" id="KW-0325">Glycoprotein</keyword>
<keyword evidence="2" id="KW-0675">Receptor</keyword>
<dbReference type="PANTHER" id="PTHR10519">
    <property type="entry name" value="GABA-B RECEPTOR"/>
    <property type="match status" value="1"/>
</dbReference>
<evidence type="ECO:0000256" key="3">
    <source>
        <dbReference type="ARBA" id="ARBA00023180"/>
    </source>
</evidence>
<dbReference type="Gene3D" id="3.40.50.2300">
    <property type="match status" value="1"/>
</dbReference>
<comment type="caution">
    <text evidence="5">The sequence shown here is derived from an EMBL/GenBank/DDBJ whole genome shotgun (WGS) entry which is preliminary data.</text>
</comment>
<name>A0AAD7ZQE2_DIPPU</name>
<protein>
    <submittedName>
        <fullName evidence="5">Uncharacterized protein</fullName>
    </submittedName>
</protein>